<dbReference type="PANTHER" id="PTHR24148">
    <property type="entry name" value="ANKYRIN REPEAT DOMAIN-CONTAINING PROTEIN 39 HOMOLOG-RELATED"/>
    <property type="match status" value="1"/>
</dbReference>
<dbReference type="Proteomes" id="UP000813461">
    <property type="component" value="Unassembled WGS sequence"/>
</dbReference>
<dbReference type="AlphaFoldDB" id="A0A8K0RK76"/>
<comment type="caution">
    <text evidence="3">The sequence shown here is derived from an EMBL/GenBank/DDBJ whole genome shotgun (WGS) entry which is preliminary data.</text>
</comment>
<organism evidence="3 4">
    <name type="scientific">Paraphoma chrysanthemicola</name>
    <dbReference type="NCBI Taxonomy" id="798071"/>
    <lineage>
        <taxon>Eukaryota</taxon>
        <taxon>Fungi</taxon>
        <taxon>Dikarya</taxon>
        <taxon>Ascomycota</taxon>
        <taxon>Pezizomycotina</taxon>
        <taxon>Dothideomycetes</taxon>
        <taxon>Pleosporomycetidae</taxon>
        <taxon>Pleosporales</taxon>
        <taxon>Pleosporineae</taxon>
        <taxon>Phaeosphaeriaceae</taxon>
        <taxon>Paraphoma</taxon>
    </lineage>
</organism>
<dbReference type="OrthoDB" id="2157530at2759"/>
<feature type="compositionally biased region" description="Basic residues" evidence="1">
    <location>
        <begin position="1"/>
        <end position="10"/>
    </location>
</feature>
<name>A0A8K0RK76_9PLEO</name>
<protein>
    <submittedName>
        <fullName evidence="3">Heterokaryon incompatibility protein-domain-containing protein</fullName>
    </submittedName>
</protein>
<sequence length="907" mass="102193">MGQKLSKKKAAAKEGYSASKGRTLRREKSRPEMPVTAGDYDNTLPPASMGRQIEPPQQVGSLYKPLNRSQNEIRLIRILPPAKRQVNHDPAKALEICPDMIECWVEYDSMDVIRGKNAKSAAESAVRGLLVESMLTPTNDHPLPQGVDPRLMEVLKQAMQRDLDANLDESILSPMNPVKKKLLEDIFNSSKAKRSVLEPPDVLLTGSSGNADSWLNTWIWASLSGHDVHPESVQGGYFALSYVWSDPKLPMLFQSEEISQMIKLSQAGGRNLDAVLGEFDTHLMHESGVVRTQRSKRIIKVNGRYVDVGCNLESALRTLREIPEVQLGKRIWIDSLCINQSDIDEKNHEVKRMGDIYSQADRVISWIGDDEHYAGDVLEMMNTIGGSILSAEDCSVISNWFFSFIESNMGIYIAKLLARPYWSRIWIVQEIAMGSEKSLIICGNRRFPTKHLLRFASRILNDAKQINFNRHLQIQSPSRRYSDAIDVGLLLSGLRKLCDICTLQHNLQSLTSELAPANTLWFRISSNNYATDPKDLLYGMMNLLPSQITKLIEPDYSPSHTYRDVMVDFAAANIQANASTYWILFRPWSPFPGWEDWPSWVPNLGLPFSSAHFYFNLRFDMPRRSNDQRSTNSYTVHHIMNYPALSCAGYLIDTINQSTKSSASARRDINQALIMQPWLLDQIAHTMEVDETLLRKQIRSTAAGWFPEALPPDDLWLPSSPQHRYHDVHGMMTALSMCFRKLKLSPLNDQDSIFSIPLEMMDPADSEFDPKSVQNFTVDPNPLQLLHSIVEQFSTVDLWGLRLRDLFARSSSRGPLPQLRIQDRTALLGRLFTTCSGYIGTTISNVCVGDRLYFLAGCPMPVALRPSVRVDGAFELVGSAYIPGLLEDSPVDQIMANCASPETITLV</sequence>
<evidence type="ECO:0000259" key="2">
    <source>
        <dbReference type="Pfam" id="PF06985"/>
    </source>
</evidence>
<feature type="region of interest" description="Disordered" evidence="1">
    <location>
        <begin position="1"/>
        <end position="44"/>
    </location>
</feature>
<evidence type="ECO:0000313" key="3">
    <source>
        <dbReference type="EMBL" id="KAH7096019.1"/>
    </source>
</evidence>
<proteinExistence type="predicted"/>
<keyword evidence="4" id="KW-1185">Reference proteome</keyword>
<reference evidence="3" key="1">
    <citation type="journal article" date="2021" name="Nat. Commun.">
        <title>Genetic determinants of endophytism in the Arabidopsis root mycobiome.</title>
        <authorList>
            <person name="Mesny F."/>
            <person name="Miyauchi S."/>
            <person name="Thiergart T."/>
            <person name="Pickel B."/>
            <person name="Atanasova L."/>
            <person name="Karlsson M."/>
            <person name="Huettel B."/>
            <person name="Barry K.W."/>
            <person name="Haridas S."/>
            <person name="Chen C."/>
            <person name="Bauer D."/>
            <person name="Andreopoulos W."/>
            <person name="Pangilinan J."/>
            <person name="LaButti K."/>
            <person name="Riley R."/>
            <person name="Lipzen A."/>
            <person name="Clum A."/>
            <person name="Drula E."/>
            <person name="Henrissat B."/>
            <person name="Kohler A."/>
            <person name="Grigoriev I.V."/>
            <person name="Martin F.M."/>
            <person name="Hacquard S."/>
        </authorList>
    </citation>
    <scope>NUCLEOTIDE SEQUENCE</scope>
    <source>
        <strain evidence="3">MPI-SDFR-AT-0120</strain>
    </source>
</reference>
<gene>
    <name evidence="3" type="ORF">FB567DRAFT_624195</name>
</gene>
<dbReference type="PANTHER" id="PTHR24148:SF82">
    <property type="entry name" value="HETEROKARYON INCOMPATIBILITY DOMAIN-CONTAINING PROTEIN"/>
    <property type="match status" value="1"/>
</dbReference>
<evidence type="ECO:0000313" key="4">
    <source>
        <dbReference type="Proteomes" id="UP000813461"/>
    </source>
</evidence>
<feature type="domain" description="Heterokaryon incompatibility" evidence="2">
    <location>
        <begin position="237"/>
        <end position="430"/>
    </location>
</feature>
<dbReference type="Pfam" id="PF06985">
    <property type="entry name" value="HET"/>
    <property type="match status" value="1"/>
</dbReference>
<dbReference type="InterPro" id="IPR010730">
    <property type="entry name" value="HET"/>
</dbReference>
<dbReference type="InterPro" id="IPR052895">
    <property type="entry name" value="HetReg/Transcr_Mod"/>
</dbReference>
<evidence type="ECO:0000256" key="1">
    <source>
        <dbReference type="SAM" id="MobiDB-lite"/>
    </source>
</evidence>
<dbReference type="EMBL" id="JAGMVJ010000001">
    <property type="protein sequence ID" value="KAH7096019.1"/>
    <property type="molecule type" value="Genomic_DNA"/>
</dbReference>
<accession>A0A8K0RK76</accession>